<reference evidence="6" key="1">
    <citation type="submission" date="2023-01" db="EMBL/GenBank/DDBJ databases">
        <title>Xenophilus mangrovi sp. nov., isolated from soil of Mangrove nature reserve.</title>
        <authorList>
            <person name="Xu S."/>
            <person name="Liu Z."/>
            <person name="Xu Y."/>
        </authorList>
    </citation>
    <scope>NUCLEOTIDE SEQUENCE</scope>
    <source>
        <strain evidence="6">YW8</strain>
    </source>
</reference>
<dbReference type="InterPro" id="IPR050950">
    <property type="entry name" value="HTH-type_LysR_regulators"/>
</dbReference>
<comment type="similarity">
    <text evidence="1">Belongs to the LysR transcriptional regulatory family.</text>
</comment>
<evidence type="ECO:0000256" key="2">
    <source>
        <dbReference type="ARBA" id="ARBA00023015"/>
    </source>
</evidence>
<comment type="caution">
    <text evidence="6">The sequence shown here is derived from an EMBL/GenBank/DDBJ whole genome shotgun (WGS) entry which is preliminary data.</text>
</comment>
<evidence type="ECO:0000256" key="4">
    <source>
        <dbReference type="ARBA" id="ARBA00023163"/>
    </source>
</evidence>
<dbReference type="Gene3D" id="1.10.10.10">
    <property type="entry name" value="Winged helix-like DNA-binding domain superfamily/Winged helix DNA-binding domain"/>
    <property type="match status" value="1"/>
</dbReference>
<keyword evidence="2" id="KW-0805">Transcription regulation</keyword>
<dbReference type="EMBL" id="JAQIPB010000009">
    <property type="protein sequence ID" value="MDA7418388.1"/>
    <property type="molecule type" value="Genomic_DNA"/>
</dbReference>
<dbReference type="GO" id="GO:0003677">
    <property type="term" value="F:DNA binding"/>
    <property type="evidence" value="ECO:0007669"/>
    <property type="project" value="UniProtKB-KW"/>
</dbReference>
<dbReference type="PANTHER" id="PTHR30419">
    <property type="entry name" value="HTH-TYPE TRANSCRIPTIONAL REGULATOR YBHD"/>
    <property type="match status" value="1"/>
</dbReference>
<evidence type="ECO:0000313" key="6">
    <source>
        <dbReference type="EMBL" id="MDA7418388.1"/>
    </source>
</evidence>
<feature type="domain" description="HTH lysR-type" evidence="5">
    <location>
        <begin position="6"/>
        <end position="63"/>
    </location>
</feature>
<dbReference type="InterPro" id="IPR036388">
    <property type="entry name" value="WH-like_DNA-bd_sf"/>
</dbReference>
<evidence type="ECO:0000313" key="7">
    <source>
        <dbReference type="Proteomes" id="UP001212602"/>
    </source>
</evidence>
<dbReference type="Pfam" id="PF03466">
    <property type="entry name" value="LysR_substrate"/>
    <property type="match status" value="1"/>
</dbReference>
<dbReference type="PANTHER" id="PTHR30419:SF2">
    <property type="entry name" value="LYSR FAMILY TRANSCRIPTIONAL REGULATOR"/>
    <property type="match status" value="1"/>
</dbReference>
<dbReference type="InterPro" id="IPR000847">
    <property type="entry name" value="LysR_HTH_N"/>
</dbReference>
<accession>A0AAE3NBM8</accession>
<dbReference type="CDD" id="cd05466">
    <property type="entry name" value="PBP2_LTTR_substrate"/>
    <property type="match status" value="1"/>
</dbReference>
<keyword evidence="4" id="KW-0804">Transcription</keyword>
<dbReference type="GO" id="GO:0005829">
    <property type="term" value="C:cytosol"/>
    <property type="evidence" value="ECO:0007669"/>
    <property type="project" value="TreeGrafter"/>
</dbReference>
<dbReference type="AlphaFoldDB" id="A0AAE3NBM8"/>
<sequence>MTRLKLDSATVQLVLCIAEEGSISRAADRLSLAAAAASRRVSDLEQQLGAPLFTRVAHGVKITEAGSRLLAHIRQIDHLIDRLEEDAAVLSSGHDARVVIAAPKAAMIQFLAADLARLRQAYPQITLKVIEENSRIVQQLLRDRVIDIGIYEKTSGFLDLPQFDYRHDELVLVYSRAHYAFGGEAVGIDALLELPIVTLGKGSAVLTAIQRGFRSRGRAFSTQLITSGFDSMLALVRHGLGVGLMPPAVLHSLHPEAGLGTVALEGDWARRAYVLSAALGHAQQQALQNVLALLREPPR</sequence>
<protein>
    <submittedName>
        <fullName evidence="6">LysR family transcriptional regulator</fullName>
    </submittedName>
</protein>
<dbReference type="SUPFAM" id="SSF53850">
    <property type="entry name" value="Periplasmic binding protein-like II"/>
    <property type="match status" value="1"/>
</dbReference>
<dbReference type="Gene3D" id="3.40.190.290">
    <property type="match status" value="1"/>
</dbReference>
<organism evidence="6 7">
    <name type="scientific">Xenophilus arseniciresistens</name>
    <dbReference type="NCBI Taxonomy" id="1283306"/>
    <lineage>
        <taxon>Bacteria</taxon>
        <taxon>Pseudomonadati</taxon>
        <taxon>Pseudomonadota</taxon>
        <taxon>Betaproteobacteria</taxon>
        <taxon>Burkholderiales</taxon>
        <taxon>Comamonadaceae</taxon>
        <taxon>Xenophilus</taxon>
    </lineage>
</organism>
<dbReference type="PROSITE" id="PS50931">
    <property type="entry name" value="HTH_LYSR"/>
    <property type="match status" value="1"/>
</dbReference>
<keyword evidence="3" id="KW-0238">DNA-binding</keyword>
<name>A0AAE3NBM8_9BURK</name>
<dbReference type="Pfam" id="PF00126">
    <property type="entry name" value="HTH_1"/>
    <property type="match status" value="1"/>
</dbReference>
<evidence type="ECO:0000256" key="1">
    <source>
        <dbReference type="ARBA" id="ARBA00009437"/>
    </source>
</evidence>
<dbReference type="InterPro" id="IPR036390">
    <property type="entry name" value="WH_DNA-bd_sf"/>
</dbReference>
<proteinExistence type="inferred from homology"/>
<dbReference type="InterPro" id="IPR005119">
    <property type="entry name" value="LysR_subst-bd"/>
</dbReference>
<dbReference type="Proteomes" id="UP001212602">
    <property type="component" value="Unassembled WGS sequence"/>
</dbReference>
<dbReference type="PRINTS" id="PR00039">
    <property type="entry name" value="HTHLYSR"/>
</dbReference>
<evidence type="ECO:0000256" key="3">
    <source>
        <dbReference type="ARBA" id="ARBA00023125"/>
    </source>
</evidence>
<keyword evidence="7" id="KW-1185">Reference proteome</keyword>
<evidence type="ECO:0000259" key="5">
    <source>
        <dbReference type="PROSITE" id="PS50931"/>
    </source>
</evidence>
<gene>
    <name evidence="6" type="ORF">PGB34_18625</name>
</gene>
<dbReference type="SUPFAM" id="SSF46785">
    <property type="entry name" value="Winged helix' DNA-binding domain"/>
    <property type="match status" value="1"/>
</dbReference>
<dbReference type="GO" id="GO:0003700">
    <property type="term" value="F:DNA-binding transcription factor activity"/>
    <property type="evidence" value="ECO:0007669"/>
    <property type="project" value="InterPro"/>
</dbReference>
<dbReference type="RefSeq" id="WP_271429605.1">
    <property type="nucleotide sequence ID" value="NZ_JAQIPB010000009.1"/>
</dbReference>